<evidence type="ECO:0000256" key="4">
    <source>
        <dbReference type="ARBA" id="ARBA00022840"/>
    </source>
</evidence>
<comment type="similarity">
    <text evidence="1">Belongs to the ABC transporter superfamily.</text>
</comment>
<dbReference type="AlphaFoldDB" id="A0A5C0SBD6"/>
<dbReference type="InterPro" id="IPR027417">
    <property type="entry name" value="P-loop_NTPase"/>
</dbReference>
<sequence length="254" mass="28931">MRNALELERVNVFYENVQALSNIYLKVKENDFLGIIGPNGGGKSTLLKTILGLLKPSSGKIRVFDQPINKEKGVIGYVPQFTKFNKNFPINVKDVVLMGLMKNYYKMFTRVKASEEKRAEAIMKKLDIFQLRDRQIGQLSGGQLQRVLIARALAIRPKILLLDEPTANLDSNAKSKIYNLLKYLNKNMTIIMVTHDMSIISSYVKSIACLNTELFYHGEPKLTKHILRKVYGWPIDMVEHGMPHIALHGEEKNV</sequence>
<organism evidence="6 7">
    <name type="scientific">Crassaminicella thermophila</name>
    <dbReference type="NCBI Taxonomy" id="2599308"/>
    <lineage>
        <taxon>Bacteria</taxon>
        <taxon>Bacillati</taxon>
        <taxon>Bacillota</taxon>
        <taxon>Clostridia</taxon>
        <taxon>Eubacteriales</taxon>
        <taxon>Clostridiaceae</taxon>
        <taxon>Crassaminicella</taxon>
    </lineage>
</organism>
<dbReference type="PROSITE" id="PS50893">
    <property type="entry name" value="ABC_TRANSPORTER_2"/>
    <property type="match status" value="1"/>
</dbReference>
<dbReference type="InterPro" id="IPR017871">
    <property type="entry name" value="ABC_transporter-like_CS"/>
</dbReference>
<evidence type="ECO:0000256" key="1">
    <source>
        <dbReference type="ARBA" id="ARBA00005417"/>
    </source>
</evidence>
<evidence type="ECO:0000313" key="6">
    <source>
        <dbReference type="EMBL" id="QEK11227.1"/>
    </source>
</evidence>
<dbReference type="SUPFAM" id="SSF52540">
    <property type="entry name" value="P-loop containing nucleoside triphosphate hydrolases"/>
    <property type="match status" value="1"/>
</dbReference>
<dbReference type="RefSeq" id="WP_148808300.1">
    <property type="nucleotide sequence ID" value="NZ_CP042243.1"/>
</dbReference>
<dbReference type="SMART" id="SM00382">
    <property type="entry name" value="AAA"/>
    <property type="match status" value="1"/>
</dbReference>
<evidence type="ECO:0000256" key="2">
    <source>
        <dbReference type="ARBA" id="ARBA00022448"/>
    </source>
</evidence>
<dbReference type="InterPro" id="IPR003439">
    <property type="entry name" value="ABC_transporter-like_ATP-bd"/>
</dbReference>
<dbReference type="PROSITE" id="PS00211">
    <property type="entry name" value="ABC_TRANSPORTER_1"/>
    <property type="match status" value="1"/>
</dbReference>
<dbReference type="Pfam" id="PF00005">
    <property type="entry name" value="ABC_tran"/>
    <property type="match status" value="1"/>
</dbReference>
<reference evidence="6 7" key="1">
    <citation type="submission" date="2019-07" db="EMBL/GenBank/DDBJ databases">
        <title>Complete genome of Crassaminicella thermophila SY095.</title>
        <authorList>
            <person name="Li X."/>
        </authorList>
    </citation>
    <scope>NUCLEOTIDE SEQUENCE [LARGE SCALE GENOMIC DNA]</scope>
    <source>
        <strain evidence="6 7">SY095</strain>
    </source>
</reference>
<evidence type="ECO:0000313" key="7">
    <source>
        <dbReference type="Proteomes" id="UP000324646"/>
    </source>
</evidence>
<dbReference type="Proteomes" id="UP000324646">
    <property type="component" value="Chromosome"/>
</dbReference>
<keyword evidence="7" id="KW-1185">Reference proteome</keyword>
<keyword evidence="4 6" id="KW-0067">ATP-binding</keyword>
<evidence type="ECO:0000259" key="5">
    <source>
        <dbReference type="PROSITE" id="PS50893"/>
    </source>
</evidence>
<feature type="domain" description="ABC transporter" evidence="5">
    <location>
        <begin position="5"/>
        <end position="237"/>
    </location>
</feature>
<dbReference type="GO" id="GO:0005524">
    <property type="term" value="F:ATP binding"/>
    <property type="evidence" value="ECO:0007669"/>
    <property type="project" value="UniProtKB-KW"/>
</dbReference>
<proteinExistence type="inferred from homology"/>
<dbReference type="PANTHER" id="PTHR42734:SF17">
    <property type="entry name" value="METAL TRANSPORT SYSTEM ATP-BINDING PROTEIN TM_0124-RELATED"/>
    <property type="match status" value="1"/>
</dbReference>
<dbReference type="FunFam" id="3.40.50.300:FF:000134">
    <property type="entry name" value="Iron-enterobactin ABC transporter ATP-binding protein"/>
    <property type="match status" value="1"/>
</dbReference>
<accession>A0A5C0SBD6</accession>
<keyword evidence="3" id="KW-0547">Nucleotide-binding</keyword>
<dbReference type="OrthoDB" id="9806726at2"/>
<gene>
    <name evidence="6" type="ORF">FQB35_01940</name>
</gene>
<dbReference type="EMBL" id="CP042243">
    <property type="protein sequence ID" value="QEK11227.1"/>
    <property type="molecule type" value="Genomic_DNA"/>
</dbReference>
<dbReference type="CDD" id="cd03235">
    <property type="entry name" value="ABC_Metallic_Cations"/>
    <property type="match status" value="1"/>
</dbReference>
<dbReference type="PANTHER" id="PTHR42734">
    <property type="entry name" value="METAL TRANSPORT SYSTEM ATP-BINDING PROTEIN TM_0124-RELATED"/>
    <property type="match status" value="1"/>
</dbReference>
<keyword evidence="2" id="KW-0813">Transport</keyword>
<name>A0A5C0SBD6_CRATE</name>
<protein>
    <submittedName>
        <fullName evidence="6">Metal ABC transporter ATP-binding protein</fullName>
    </submittedName>
</protein>
<dbReference type="GO" id="GO:0016887">
    <property type="term" value="F:ATP hydrolysis activity"/>
    <property type="evidence" value="ECO:0007669"/>
    <property type="project" value="InterPro"/>
</dbReference>
<evidence type="ECO:0000256" key="3">
    <source>
        <dbReference type="ARBA" id="ARBA00022741"/>
    </source>
</evidence>
<dbReference type="KEGG" id="crs:FQB35_01940"/>
<dbReference type="InterPro" id="IPR003593">
    <property type="entry name" value="AAA+_ATPase"/>
</dbReference>
<dbReference type="Gene3D" id="3.40.50.300">
    <property type="entry name" value="P-loop containing nucleotide triphosphate hydrolases"/>
    <property type="match status" value="1"/>
</dbReference>
<dbReference type="InterPro" id="IPR050153">
    <property type="entry name" value="Metal_Ion_Import_ABC"/>
</dbReference>